<dbReference type="Gene3D" id="3.30.420.10">
    <property type="entry name" value="Ribonuclease H-like superfamily/Ribonuclease H"/>
    <property type="match status" value="1"/>
</dbReference>
<dbReference type="GO" id="GO:0015074">
    <property type="term" value="P:DNA integration"/>
    <property type="evidence" value="ECO:0007669"/>
    <property type="project" value="InterPro"/>
</dbReference>
<name>A0A5C5UWE6_9BACT</name>
<dbReference type="PROSITE" id="PS50994">
    <property type="entry name" value="INTEGRASE"/>
    <property type="match status" value="1"/>
</dbReference>
<dbReference type="GO" id="GO:0003676">
    <property type="term" value="F:nucleic acid binding"/>
    <property type="evidence" value="ECO:0007669"/>
    <property type="project" value="InterPro"/>
</dbReference>
<comment type="caution">
    <text evidence="2">The sequence shown here is derived from an EMBL/GenBank/DDBJ whole genome shotgun (WGS) entry which is preliminary data.</text>
</comment>
<dbReference type="SUPFAM" id="SSF53098">
    <property type="entry name" value="Ribonuclease H-like"/>
    <property type="match status" value="1"/>
</dbReference>
<dbReference type="InterPro" id="IPR036397">
    <property type="entry name" value="RNaseH_sf"/>
</dbReference>
<evidence type="ECO:0000259" key="1">
    <source>
        <dbReference type="PROSITE" id="PS50994"/>
    </source>
</evidence>
<accession>A0A5C5UWE6</accession>
<reference evidence="2 3" key="1">
    <citation type="submission" date="2019-02" db="EMBL/GenBank/DDBJ databases">
        <title>Deep-cultivation of Planctomycetes and their phenomic and genomic characterization uncovers novel biology.</title>
        <authorList>
            <person name="Wiegand S."/>
            <person name="Jogler M."/>
            <person name="Boedeker C."/>
            <person name="Pinto D."/>
            <person name="Vollmers J."/>
            <person name="Rivas-Marin E."/>
            <person name="Kohn T."/>
            <person name="Peeters S.H."/>
            <person name="Heuer A."/>
            <person name="Rast P."/>
            <person name="Oberbeckmann S."/>
            <person name="Bunk B."/>
            <person name="Jeske O."/>
            <person name="Meyerdierks A."/>
            <person name="Storesund J.E."/>
            <person name="Kallscheuer N."/>
            <person name="Luecker S."/>
            <person name="Lage O.M."/>
            <person name="Pohl T."/>
            <person name="Merkel B.J."/>
            <person name="Hornburger P."/>
            <person name="Mueller R.-W."/>
            <person name="Bruemmer F."/>
            <person name="Labrenz M."/>
            <person name="Spormann A.M."/>
            <person name="Op Den Camp H."/>
            <person name="Overmann J."/>
            <person name="Amann R."/>
            <person name="Jetten M.S.M."/>
            <person name="Mascher T."/>
            <person name="Medema M.H."/>
            <person name="Devos D.P."/>
            <person name="Kaster A.-K."/>
            <person name="Ovreas L."/>
            <person name="Rohde M."/>
            <person name="Galperin M.Y."/>
            <person name="Jogler C."/>
        </authorList>
    </citation>
    <scope>NUCLEOTIDE SEQUENCE [LARGE SCALE GENOMIC DNA]</scope>
    <source>
        <strain evidence="2 3">Enr8</strain>
    </source>
</reference>
<protein>
    <submittedName>
        <fullName evidence="2">Integrase core domain protein</fullName>
    </submittedName>
</protein>
<dbReference type="AlphaFoldDB" id="A0A5C5UWE6"/>
<organism evidence="2 3">
    <name type="scientific">Blastopirellula retiformator</name>
    <dbReference type="NCBI Taxonomy" id="2527970"/>
    <lineage>
        <taxon>Bacteria</taxon>
        <taxon>Pseudomonadati</taxon>
        <taxon>Planctomycetota</taxon>
        <taxon>Planctomycetia</taxon>
        <taxon>Pirellulales</taxon>
        <taxon>Pirellulaceae</taxon>
        <taxon>Blastopirellula</taxon>
    </lineage>
</organism>
<proteinExistence type="predicted"/>
<dbReference type="Proteomes" id="UP000318878">
    <property type="component" value="Unassembled WGS sequence"/>
</dbReference>
<dbReference type="InterPro" id="IPR001584">
    <property type="entry name" value="Integrase_cat-core"/>
</dbReference>
<feature type="domain" description="Integrase catalytic" evidence="1">
    <location>
        <begin position="1"/>
        <end position="150"/>
    </location>
</feature>
<gene>
    <name evidence="2" type="ORF">Enr8_41920</name>
</gene>
<dbReference type="EMBL" id="SJPF01000005">
    <property type="protein sequence ID" value="TWT30671.1"/>
    <property type="molecule type" value="Genomic_DNA"/>
</dbReference>
<dbReference type="InterPro" id="IPR012337">
    <property type="entry name" value="RNaseH-like_sf"/>
</dbReference>
<evidence type="ECO:0000313" key="3">
    <source>
        <dbReference type="Proteomes" id="UP000318878"/>
    </source>
</evidence>
<sequence length="177" mass="20029">MLSLRGWRDLYLLIFLHVESRQVYIAPSTFHPNESWVVEQAQAFQEHAKSEGLAVGTLIRDRDTKFQPAFDAAIEADGAEVKVGAFRSPNTNAFVERFIQTIQQECLDKFVVFGEPHMDYLVNEFLDFYHEERPHQGKGNSPLTPSNSIAPEVVSIGSVACRERLGGVLKHYHRQAA</sequence>
<evidence type="ECO:0000313" key="2">
    <source>
        <dbReference type="EMBL" id="TWT30671.1"/>
    </source>
</evidence>
<keyword evidence="3" id="KW-1185">Reference proteome</keyword>
<dbReference type="Pfam" id="PF13683">
    <property type="entry name" value="rve_3"/>
    <property type="match status" value="1"/>
</dbReference>